<dbReference type="Gene3D" id="3.10.450.530">
    <property type="entry name" value="Ribonuclease toxin, BrnT, of type II toxin-antitoxin system"/>
    <property type="match status" value="1"/>
</dbReference>
<accession>A0A5B8NPY9</accession>
<dbReference type="KEGG" id="enn:FRE64_11940"/>
<keyword evidence="2" id="KW-1185">Reference proteome</keyword>
<protein>
    <submittedName>
        <fullName evidence="1">BrnT family toxin</fullName>
    </submittedName>
</protein>
<dbReference type="Pfam" id="PF04365">
    <property type="entry name" value="BrnT_toxin"/>
    <property type="match status" value="1"/>
</dbReference>
<evidence type="ECO:0000313" key="2">
    <source>
        <dbReference type="Proteomes" id="UP000318453"/>
    </source>
</evidence>
<dbReference type="InterPro" id="IPR007460">
    <property type="entry name" value="BrnT_toxin"/>
</dbReference>
<reference evidence="1" key="1">
    <citation type="submission" date="2019-08" db="EMBL/GenBank/DDBJ databases">
        <title>Carotenoids and Carotenoid Binding Proteins in the Halophilic Cyanobacterium Euhalothece sp. ZM00.</title>
        <authorList>
            <person name="Cho S.M."/>
            <person name="Song J.Y."/>
            <person name="Park Y.-I."/>
        </authorList>
    </citation>
    <scope>NUCLEOTIDE SEQUENCE [LARGE SCALE GENOMIC DNA]</scope>
    <source>
        <strain evidence="1">Z-M001</strain>
    </source>
</reference>
<dbReference type="EMBL" id="CP042326">
    <property type="protein sequence ID" value="QDZ40601.1"/>
    <property type="molecule type" value="Genomic_DNA"/>
</dbReference>
<dbReference type="InterPro" id="IPR038573">
    <property type="entry name" value="BrnT_sf"/>
</dbReference>
<organism evidence="1 2">
    <name type="scientific">Euhalothece natronophila Z-M001</name>
    <dbReference type="NCBI Taxonomy" id="522448"/>
    <lineage>
        <taxon>Bacteria</taxon>
        <taxon>Bacillati</taxon>
        <taxon>Cyanobacteriota</taxon>
        <taxon>Cyanophyceae</taxon>
        <taxon>Oscillatoriophycideae</taxon>
        <taxon>Chroococcales</taxon>
        <taxon>Halothecacae</taxon>
        <taxon>Halothece cluster</taxon>
        <taxon>Euhalothece</taxon>
    </lineage>
</organism>
<sequence length="92" mass="10359">MEFEWNAEKAKVNLKKHNVSFQEAGTVFNDPLSVTVPDPDHSIGESRYIIIGMSSLGQVLVVAHTDRGTNIRIISARKATPKERRFYEQGTE</sequence>
<proteinExistence type="predicted"/>
<gene>
    <name evidence="1" type="ORF">FRE64_11940</name>
</gene>
<dbReference type="RefSeq" id="WP_146296448.1">
    <property type="nucleotide sequence ID" value="NZ_CP042326.1"/>
</dbReference>
<dbReference type="OrthoDB" id="428036at2"/>
<name>A0A5B8NPY9_9CHRO</name>
<dbReference type="Proteomes" id="UP000318453">
    <property type="component" value="Chromosome"/>
</dbReference>
<dbReference type="AlphaFoldDB" id="A0A5B8NPY9"/>
<evidence type="ECO:0000313" key="1">
    <source>
        <dbReference type="EMBL" id="QDZ40601.1"/>
    </source>
</evidence>